<dbReference type="RefSeq" id="XP_027093549.2">
    <property type="nucleotide sequence ID" value="XM_027237748.2"/>
</dbReference>
<feature type="compositionally biased region" description="Acidic residues" evidence="4">
    <location>
        <begin position="247"/>
        <end position="257"/>
    </location>
</feature>
<evidence type="ECO:0000256" key="1">
    <source>
        <dbReference type="ARBA" id="ARBA00022786"/>
    </source>
</evidence>
<sequence>MTEEFSKNNLGTRAGEYLESVVCKNLEMCVEVLQQCENLLPLADELKIVSRCIDAIASKACVEQIASSFSRLEYSSSGRLHMSRQAKCEGDWWIEDLSILRIDLYQRVITAMKCRGVRPESIGASLVNYAQKELTKKCSLWNPSNQQKVDLVSGLNGHERLVVEAIVSLLPIEKFAVPITFLFGLLRSAVMLDCTVACRLDLERRIGSQLDIATLDDLLIPSFRHANDTLFDVDTVHRILVNFSQQDDSEEDMEDGSVFDSDSPPSPSQSAMFKVSKLVDNYLAEIAPDANLKLNKFIAVADSLPAHARTIHDGLYRATDVYLKAHQSLSDPDRRKLCKLIDFQKLSQEAGAHAAQNERLPLQSIVQVLYFEQLRLRNALFCSYPDDDHKPLHQSWRISSGALSAAMSPRDNYASLRRENRELKLELARLRMRLNDLEKEHVCMKKSMERSNSRKFMSSFSKKMGKLNFFGHSSSKESSSPSKQSQRTDSKLTERT</sequence>
<dbReference type="PANTHER" id="PTHR32370">
    <property type="entry name" value="OS12G0117600 PROTEIN"/>
    <property type="match status" value="1"/>
</dbReference>
<dbReference type="GO" id="GO:0016567">
    <property type="term" value="P:protein ubiquitination"/>
    <property type="evidence" value="ECO:0007669"/>
    <property type="project" value="UniProtKB-UniPathway"/>
</dbReference>
<keyword evidence="1" id="KW-0833">Ubl conjugation pathway</keyword>
<dbReference type="AlphaFoldDB" id="A0A6P6USJ3"/>
<protein>
    <submittedName>
        <fullName evidence="7">BTB/POZ domain-containing protein At5g48800 isoform X2</fullName>
    </submittedName>
</protein>
<dbReference type="PROSITE" id="PS51649">
    <property type="entry name" value="NPH3"/>
    <property type="match status" value="1"/>
</dbReference>
<keyword evidence="6" id="KW-1185">Reference proteome</keyword>
<feature type="compositionally biased region" description="Basic and acidic residues" evidence="4">
    <location>
        <begin position="486"/>
        <end position="496"/>
    </location>
</feature>
<dbReference type="GeneID" id="113713940"/>
<evidence type="ECO:0000313" key="7">
    <source>
        <dbReference type="RefSeq" id="XP_027093549.2"/>
    </source>
</evidence>
<dbReference type="Proteomes" id="UP001652660">
    <property type="component" value="Chromosome 1e"/>
</dbReference>
<comment type="similarity">
    <text evidence="2">Belongs to the NPH3 family.</text>
</comment>
<organism evidence="6 7">
    <name type="scientific">Coffea arabica</name>
    <name type="common">Arabian coffee</name>
    <dbReference type="NCBI Taxonomy" id="13443"/>
    <lineage>
        <taxon>Eukaryota</taxon>
        <taxon>Viridiplantae</taxon>
        <taxon>Streptophyta</taxon>
        <taxon>Embryophyta</taxon>
        <taxon>Tracheophyta</taxon>
        <taxon>Spermatophyta</taxon>
        <taxon>Magnoliopsida</taxon>
        <taxon>eudicotyledons</taxon>
        <taxon>Gunneridae</taxon>
        <taxon>Pentapetalae</taxon>
        <taxon>asterids</taxon>
        <taxon>lamiids</taxon>
        <taxon>Gentianales</taxon>
        <taxon>Rubiaceae</taxon>
        <taxon>Ixoroideae</taxon>
        <taxon>Gardenieae complex</taxon>
        <taxon>Bertiereae - Coffeeae clade</taxon>
        <taxon>Coffeeae</taxon>
        <taxon>Coffea</taxon>
    </lineage>
</organism>
<keyword evidence="3" id="KW-0175">Coiled coil</keyword>
<feature type="domain" description="NPH3" evidence="5">
    <location>
        <begin position="91"/>
        <end position="375"/>
    </location>
</feature>
<proteinExistence type="inferred from homology"/>
<dbReference type="InterPro" id="IPR027356">
    <property type="entry name" value="NPH3_dom"/>
</dbReference>
<evidence type="ECO:0000256" key="3">
    <source>
        <dbReference type="SAM" id="Coils"/>
    </source>
</evidence>
<accession>A0A6P6USJ3</accession>
<feature type="region of interest" description="Disordered" evidence="4">
    <location>
        <begin position="467"/>
        <end position="496"/>
    </location>
</feature>
<feature type="region of interest" description="Disordered" evidence="4">
    <location>
        <begin position="247"/>
        <end position="268"/>
    </location>
</feature>
<feature type="coiled-coil region" evidence="3">
    <location>
        <begin position="413"/>
        <end position="454"/>
    </location>
</feature>
<dbReference type="Pfam" id="PF03000">
    <property type="entry name" value="NPH3"/>
    <property type="match status" value="1"/>
</dbReference>
<evidence type="ECO:0000256" key="4">
    <source>
        <dbReference type="SAM" id="MobiDB-lite"/>
    </source>
</evidence>
<name>A0A6P6USJ3_COFAR</name>
<dbReference type="UniPathway" id="UPA00143"/>
<feature type="compositionally biased region" description="Low complexity" evidence="4">
    <location>
        <begin position="476"/>
        <end position="485"/>
    </location>
</feature>
<evidence type="ECO:0000259" key="5">
    <source>
        <dbReference type="PROSITE" id="PS51649"/>
    </source>
</evidence>
<reference evidence="6" key="1">
    <citation type="journal article" date="2025" name="Foods">
        <title>Unveiling the Microbial Signatures of Arabica Coffee Cherries: Insights into Ripeness Specific Diversity, Functional Traits, and Implications for Quality and Safety.</title>
        <authorList>
            <consortium name="RefSeq"/>
            <person name="Tenea G.N."/>
            <person name="Cifuentes V."/>
            <person name="Reyes P."/>
            <person name="Cevallos-Vallejos M."/>
        </authorList>
    </citation>
    <scope>NUCLEOTIDE SEQUENCE [LARGE SCALE GENOMIC DNA]</scope>
</reference>
<dbReference type="InterPro" id="IPR043454">
    <property type="entry name" value="NPH3/RPT2-like"/>
</dbReference>
<evidence type="ECO:0000256" key="2">
    <source>
        <dbReference type="PROSITE-ProRule" id="PRU00982"/>
    </source>
</evidence>
<gene>
    <name evidence="7" type="primary">LOC113713940</name>
</gene>
<reference evidence="7" key="2">
    <citation type="submission" date="2025-08" db="UniProtKB">
        <authorList>
            <consortium name="RefSeq"/>
        </authorList>
    </citation>
    <scope>IDENTIFICATION</scope>
    <source>
        <tissue evidence="7">Leaves</tissue>
    </source>
</reference>
<evidence type="ECO:0000313" key="6">
    <source>
        <dbReference type="Proteomes" id="UP001652660"/>
    </source>
</evidence>